<dbReference type="AlphaFoldDB" id="A0A6L2NID4"/>
<accession>A0A6L2NID4</accession>
<protein>
    <submittedName>
        <fullName evidence="1">Uncharacterized protein</fullName>
    </submittedName>
</protein>
<evidence type="ECO:0000313" key="1">
    <source>
        <dbReference type="EMBL" id="GEU85229.1"/>
    </source>
</evidence>
<name>A0A6L2NID4_TANCI</name>
<reference evidence="1" key="1">
    <citation type="journal article" date="2019" name="Sci. Rep.">
        <title>Draft genome of Tanacetum cinerariifolium, the natural source of mosquito coil.</title>
        <authorList>
            <person name="Yamashiro T."/>
            <person name="Shiraishi A."/>
            <person name="Satake H."/>
            <person name="Nakayama K."/>
        </authorList>
    </citation>
    <scope>NUCLEOTIDE SEQUENCE</scope>
</reference>
<sequence>MDRKPEPRKTKTLKRLALKSFESQKPGRVTFAPLSDSGSFVPLLLHNADELYDSSTSCWNPAIRNESNACIELFASCRSLCKG</sequence>
<dbReference type="EMBL" id="BKCJ010009064">
    <property type="protein sequence ID" value="GEU85229.1"/>
    <property type="molecule type" value="Genomic_DNA"/>
</dbReference>
<gene>
    <name evidence="1" type="ORF">Tci_057207</name>
</gene>
<comment type="caution">
    <text evidence="1">The sequence shown here is derived from an EMBL/GenBank/DDBJ whole genome shotgun (WGS) entry which is preliminary data.</text>
</comment>
<organism evidence="1">
    <name type="scientific">Tanacetum cinerariifolium</name>
    <name type="common">Dalmatian daisy</name>
    <name type="synonym">Chrysanthemum cinerariifolium</name>
    <dbReference type="NCBI Taxonomy" id="118510"/>
    <lineage>
        <taxon>Eukaryota</taxon>
        <taxon>Viridiplantae</taxon>
        <taxon>Streptophyta</taxon>
        <taxon>Embryophyta</taxon>
        <taxon>Tracheophyta</taxon>
        <taxon>Spermatophyta</taxon>
        <taxon>Magnoliopsida</taxon>
        <taxon>eudicotyledons</taxon>
        <taxon>Gunneridae</taxon>
        <taxon>Pentapetalae</taxon>
        <taxon>asterids</taxon>
        <taxon>campanulids</taxon>
        <taxon>Asterales</taxon>
        <taxon>Asteraceae</taxon>
        <taxon>Asteroideae</taxon>
        <taxon>Anthemideae</taxon>
        <taxon>Anthemidinae</taxon>
        <taxon>Tanacetum</taxon>
    </lineage>
</organism>
<proteinExistence type="predicted"/>